<evidence type="ECO:0000313" key="1">
    <source>
        <dbReference type="EMBL" id="CAG5133602.1"/>
    </source>
</evidence>
<dbReference type="AlphaFoldDB" id="A0A8S3ZZN9"/>
<name>A0A8S3ZZN9_9EUPU</name>
<keyword evidence="2" id="KW-1185">Reference proteome</keyword>
<dbReference type="EMBL" id="CAJHNH020006335">
    <property type="protein sequence ID" value="CAG5133602.1"/>
    <property type="molecule type" value="Genomic_DNA"/>
</dbReference>
<reference evidence="1" key="1">
    <citation type="submission" date="2021-04" db="EMBL/GenBank/DDBJ databases">
        <authorList>
            <consortium name="Molecular Ecology Group"/>
        </authorList>
    </citation>
    <scope>NUCLEOTIDE SEQUENCE</scope>
</reference>
<proteinExistence type="predicted"/>
<gene>
    <name evidence="1" type="ORF">CUNI_LOCUS19160</name>
</gene>
<evidence type="ECO:0000313" key="2">
    <source>
        <dbReference type="Proteomes" id="UP000678393"/>
    </source>
</evidence>
<comment type="caution">
    <text evidence="1">The sequence shown here is derived from an EMBL/GenBank/DDBJ whole genome shotgun (WGS) entry which is preliminary data.</text>
</comment>
<dbReference type="Proteomes" id="UP000678393">
    <property type="component" value="Unassembled WGS sequence"/>
</dbReference>
<sequence>MSDHSRNMNMYFVSITVLPRKMGIDLPKCLLKIADIFSNPSHAINPVYGLKVCGEPKLIFIVRVADVAAIEHCVAEVFLQAAAEVLCQPVITYESFAQSINVAESLAGPSGKRLAEDGLFWLEFHVGYQGKTTDQLIKIWKKEAEAVFTARLKDEVSIELYKSVAQRNVHAFINAPSPEYLDALSLKLPLMLLNGANVRLNCKAVQLLENYISSVASNSV</sequence>
<protein>
    <submittedName>
        <fullName evidence="1">Uncharacterized protein</fullName>
    </submittedName>
</protein>
<accession>A0A8S3ZZN9</accession>
<organism evidence="1 2">
    <name type="scientific">Candidula unifasciata</name>
    <dbReference type="NCBI Taxonomy" id="100452"/>
    <lineage>
        <taxon>Eukaryota</taxon>
        <taxon>Metazoa</taxon>
        <taxon>Spiralia</taxon>
        <taxon>Lophotrochozoa</taxon>
        <taxon>Mollusca</taxon>
        <taxon>Gastropoda</taxon>
        <taxon>Heterobranchia</taxon>
        <taxon>Euthyneura</taxon>
        <taxon>Panpulmonata</taxon>
        <taxon>Eupulmonata</taxon>
        <taxon>Stylommatophora</taxon>
        <taxon>Helicina</taxon>
        <taxon>Helicoidea</taxon>
        <taxon>Geomitridae</taxon>
        <taxon>Candidula</taxon>
    </lineage>
</organism>
<dbReference type="OrthoDB" id="5961967at2759"/>